<dbReference type="AlphaFoldDB" id="A0A8D9H4Q8"/>
<feature type="non-terminal residue" evidence="2">
    <location>
        <position position="86"/>
    </location>
</feature>
<evidence type="ECO:0000313" key="3">
    <source>
        <dbReference type="Proteomes" id="UP000694005"/>
    </source>
</evidence>
<name>A0A8D9H4Q8_BRACM</name>
<sequence length="86" mass="10272">MKTLKTDPRPTQLRPERRRLEKAHQGSRLQNTWKHLYPRIDTRRKLPQPDLLRLETPPESPHQTLVTPYLETRIKPPSSPVILHRK</sequence>
<feature type="region of interest" description="Disordered" evidence="1">
    <location>
        <begin position="1"/>
        <end position="64"/>
    </location>
</feature>
<organism evidence="2 3">
    <name type="scientific">Brassica campestris</name>
    <name type="common">Field mustard</name>
    <dbReference type="NCBI Taxonomy" id="3711"/>
    <lineage>
        <taxon>Eukaryota</taxon>
        <taxon>Viridiplantae</taxon>
        <taxon>Streptophyta</taxon>
        <taxon>Embryophyta</taxon>
        <taxon>Tracheophyta</taxon>
        <taxon>Spermatophyta</taxon>
        <taxon>Magnoliopsida</taxon>
        <taxon>eudicotyledons</taxon>
        <taxon>Gunneridae</taxon>
        <taxon>Pentapetalae</taxon>
        <taxon>rosids</taxon>
        <taxon>malvids</taxon>
        <taxon>Brassicales</taxon>
        <taxon>Brassicaceae</taxon>
        <taxon>Brassiceae</taxon>
        <taxon>Brassica</taxon>
    </lineage>
</organism>
<evidence type="ECO:0000313" key="2">
    <source>
        <dbReference type="EMBL" id="CAG7892878.1"/>
    </source>
</evidence>
<dbReference type="Gramene" id="A02p18300.2_BraZ1">
    <property type="protein sequence ID" value="A02p18300.2_BraZ1.CDS.1"/>
    <property type="gene ID" value="A02g18300.2_BraZ1"/>
</dbReference>
<proteinExistence type="predicted"/>
<protein>
    <submittedName>
        <fullName evidence="2">Uncharacterized protein</fullName>
    </submittedName>
</protein>
<accession>A0A8D9H4Q8</accession>
<gene>
    <name evidence="2" type="ORF">BRAPAZ1V2_A02P18300.2</name>
</gene>
<dbReference type="Proteomes" id="UP000694005">
    <property type="component" value="Chromosome A02"/>
</dbReference>
<evidence type="ECO:0000256" key="1">
    <source>
        <dbReference type="SAM" id="MobiDB-lite"/>
    </source>
</evidence>
<reference evidence="2 3" key="1">
    <citation type="submission" date="2021-07" db="EMBL/GenBank/DDBJ databases">
        <authorList>
            <consortium name="Genoscope - CEA"/>
            <person name="William W."/>
        </authorList>
    </citation>
    <scope>NUCLEOTIDE SEQUENCE [LARGE SCALE GENOMIC DNA]</scope>
</reference>
<dbReference type="EMBL" id="LS974618">
    <property type="protein sequence ID" value="CAG7892878.1"/>
    <property type="molecule type" value="Genomic_DNA"/>
</dbReference>
<feature type="compositionally biased region" description="Basic and acidic residues" evidence="1">
    <location>
        <begin position="1"/>
        <end position="24"/>
    </location>
</feature>